<dbReference type="EnsemblMetazoa" id="BGLB027396-RA">
    <property type="protein sequence ID" value="BGLB027396-PA"/>
    <property type="gene ID" value="BGLB027396"/>
</dbReference>
<gene>
    <name evidence="2" type="primary">106066564</name>
</gene>
<sequence length="214" mass="23870">VLDFCLLNSIFQDHIHFTIGRQSFNLKQLESAAAAFKHLLTAESKQPTSQQAAFLREYLFVYKQLLTQEERDSSTYGHLPELPLPLVDSNATKVLLAASHKENEEGSRKSLATGMWFDSDGEDPQKWEMLEQKLIQASGKSLKPSAQLFTNRSDNRLSPIAFVGECIAIELQVENPLQVMLVLSDVSLLWTFVPALQGPDPPQVISNEVTSGVK</sequence>
<accession>A0A2C9L5T1</accession>
<dbReference type="VEuPathDB" id="VectorBase:BGLB027396"/>
<dbReference type="PANTHER" id="PTHR12975:SF6">
    <property type="entry name" value="TRAFFICKING PROTEIN PARTICLE COMPLEX SUBUNIT 8"/>
    <property type="match status" value="1"/>
</dbReference>
<dbReference type="InterPro" id="IPR024420">
    <property type="entry name" value="TRAPP_III_complex_Trs85"/>
</dbReference>
<feature type="domain" description="TPPC8 first Ig-like" evidence="1">
    <location>
        <begin position="122"/>
        <end position="211"/>
    </location>
</feature>
<protein>
    <recommendedName>
        <fullName evidence="1">TPPC8 first Ig-like domain-containing protein</fullName>
    </recommendedName>
</protein>
<dbReference type="VEuPathDB" id="VectorBase:BGLAX_032278"/>
<dbReference type="AlphaFoldDB" id="A0A2C9L5T1"/>
<organism evidence="2 3">
    <name type="scientific">Biomphalaria glabrata</name>
    <name type="common">Bloodfluke planorb</name>
    <name type="synonym">Freshwater snail</name>
    <dbReference type="NCBI Taxonomy" id="6526"/>
    <lineage>
        <taxon>Eukaryota</taxon>
        <taxon>Metazoa</taxon>
        <taxon>Spiralia</taxon>
        <taxon>Lophotrochozoa</taxon>
        <taxon>Mollusca</taxon>
        <taxon>Gastropoda</taxon>
        <taxon>Heterobranchia</taxon>
        <taxon>Euthyneura</taxon>
        <taxon>Panpulmonata</taxon>
        <taxon>Hygrophila</taxon>
        <taxon>Lymnaeoidea</taxon>
        <taxon>Planorbidae</taxon>
        <taxon>Biomphalaria</taxon>
    </lineage>
</organism>
<evidence type="ECO:0000313" key="3">
    <source>
        <dbReference type="Proteomes" id="UP000076420"/>
    </source>
</evidence>
<dbReference type="GO" id="GO:1990072">
    <property type="term" value="C:TRAPPIII protein complex"/>
    <property type="evidence" value="ECO:0007669"/>
    <property type="project" value="TreeGrafter"/>
</dbReference>
<evidence type="ECO:0000259" key="1">
    <source>
        <dbReference type="Pfam" id="PF24545"/>
    </source>
</evidence>
<dbReference type="InterPro" id="IPR058541">
    <property type="entry name" value="Ig_TPPC8_1st"/>
</dbReference>
<dbReference type="Proteomes" id="UP000076420">
    <property type="component" value="Unassembled WGS sequence"/>
</dbReference>
<name>A0A2C9L5T1_BIOGL</name>
<evidence type="ECO:0000313" key="2">
    <source>
        <dbReference type="EnsemblMetazoa" id="BGLB027396-PA"/>
    </source>
</evidence>
<dbReference type="KEGG" id="bgt:106066564"/>
<dbReference type="PANTHER" id="PTHR12975">
    <property type="entry name" value="TRANSPORT PROTEIN TRAPP"/>
    <property type="match status" value="1"/>
</dbReference>
<dbReference type="Pfam" id="PF24545">
    <property type="entry name" value="Ig_TPPC8_1st"/>
    <property type="match status" value="1"/>
</dbReference>
<reference evidence="2" key="1">
    <citation type="submission" date="2020-05" db="UniProtKB">
        <authorList>
            <consortium name="EnsemblMetazoa"/>
        </authorList>
    </citation>
    <scope>IDENTIFICATION</scope>
    <source>
        <strain evidence="2">BB02</strain>
    </source>
</reference>
<dbReference type="STRING" id="6526.A0A2C9L5T1"/>
<proteinExistence type="predicted"/>